<feature type="domain" description="SprT-like" evidence="1">
    <location>
        <begin position="69"/>
        <end position="113"/>
    </location>
</feature>
<protein>
    <submittedName>
        <fullName evidence="2">SprT domain-containing protein</fullName>
    </submittedName>
</protein>
<dbReference type="Pfam" id="PF10263">
    <property type="entry name" value="SprT-like"/>
    <property type="match status" value="1"/>
</dbReference>
<name>A0A3S9NXM3_9BACT</name>
<organism evidence="2 3">
    <name type="scientific">Flammeovirga pectinis</name>
    <dbReference type="NCBI Taxonomy" id="2494373"/>
    <lineage>
        <taxon>Bacteria</taxon>
        <taxon>Pseudomonadati</taxon>
        <taxon>Bacteroidota</taxon>
        <taxon>Cytophagia</taxon>
        <taxon>Cytophagales</taxon>
        <taxon>Flammeovirgaceae</taxon>
        <taxon>Flammeovirga</taxon>
    </lineage>
</organism>
<evidence type="ECO:0000313" key="2">
    <source>
        <dbReference type="EMBL" id="AZQ60657.1"/>
    </source>
</evidence>
<dbReference type="GO" id="GO:0006950">
    <property type="term" value="P:response to stress"/>
    <property type="evidence" value="ECO:0007669"/>
    <property type="project" value="UniProtKB-ARBA"/>
</dbReference>
<keyword evidence="3" id="KW-1185">Reference proteome</keyword>
<dbReference type="OrthoDB" id="267364at2"/>
<evidence type="ECO:0000259" key="1">
    <source>
        <dbReference type="Pfam" id="PF10263"/>
    </source>
</evidence>
<evidence type="ECO:0000313" key="3">
    <source>
        <dbReference type="Proteomes" id="UP000267268"/>
    </source>
</evidence>
<accession>A0A3S9NXM3</accession>
<dbReference type="EMBL" id="CP034562">
    <property type="protein sequence ID" value="AZQ60657.1"/>
    <property type="molecule type" value="Genomic_DNA"/>
</dbReference>
<gene>
    <name evidence="2" type="ORF">EI427_00075</name>
</gene>
<dbReference type="AlphaFoldDB" id="A0A3S9NXM3"/>
<dbReference type="InterPro" id="IPR006640">
    <property type="entry name" value="SprT-like_domain"/>
</dbReference>
<reference evidence="2 3" key="1">
    <citation type="submission" date="2018-12" db="EMBL/GenBank/DDBJ databases">
        <title>Flammeovirga pectinis sp. nov., isolated from the gut of the Korean scallop, Patinopecten yessoensis.</title>
        <authorList>
            <person name="Bae J.-W."/>
            <person name="Jeong Y.-S."/>
            <person name="Kang W."/>
        </authorList>
    </citation>
    <scope>NUCLEOTIDE SEQUENCE [LARGE SCALE GENOMIC DNA]</scope>
    <source>
        <strain evidence="2 3">L12M1</strain>
    </source>
</reference>
<dbReference type="Proteomes" id="UP000267268">
    <property type="component" value="Chromosome 1"/>
</dbReference>
<dbReference type="KEGG" id="fll:EI427_00075"/>
<sequence length="226" mass="25896">MKKKSSPNTSPLSMTHTEISERLSKYTPISAATTFAEWILDYQIYVSIKGGRKSINGDYRPPQKGYGHRISINATLNPYQFAITFAHEVAHLITWSEYQQKVMPHGKEWKAKFGELLGVLISNNTFPEDLLKVLKDHQQNPSASSGNDIALKKALSNYDEHQDELPFLEDLIDGDEFSMEDGRVFIRNKKLRKYFLCTEKESGKQFRINSLAKVNIHYPTKHEKAC</sequence>
<dbReference type="RefSeq" id="WP_126610601.1">
    <property type="nucleotide sequence ID" value="NZ_CP034562.1"/>
</dbReference>
<proteinExistence type="predicted"/>